<evidence type="ECO:0000313" key="1">
    <source>
        <dbReference type="EMBL" id="OMJ70285.1"/>
    </source>
</evidence>
<dbReference type="EMBL" id="MPUH01001103">
    <property type="protein sequence ID" value="OMJ70285.1"/>
    <property type="molecule type" value="Genomic_DNA"/>
</dbReference>
<dbReference type="Proteomes" id="UP000187209">
    <property type="component" value="Unassembled WGS sequence"/>
</dbReference>
<name>A0A1R2B0R8_9CILI</name>
<sequence>MFLCTFLLPLIRAITTDNCKTIECGTSITSDNCIEVIEDTVSVYGCKAGYICDYSILGEVSAWQNVSCTQSYNLLNKCGVLYEEKQLTGMSCCENTDCYSNDCISNTCNGYKEGEQCDNSEQCDTDLWCNKNKCSNVKHLNEDCTIEVQCEAGSTCSSGKCVKMFSLSIGSKATNAKACISNFIANDICENIEVYSGSRKLESPYACIIGDDCTYKLSHSEDVYMTSKCVCSGFNATSGYCGEYAKYLSDVNIMWSEVQYLTSKCSGNLAHSVDPQVLYSCESISYSQFMKLVRFYGQLAYFSVFNSDVLKYCGMELQIFDPSYEFKVTVAGSWFMSFGAVLALWI</sequence>
<accession>A0A1R2B0R8</accession>
<dbReference type="OrthoDB" id="324824at2759"/>
<comment type="caution">
    <text evidence="1">The sequence shown here is derived from an EMBL/GenBank/DDBJ whole genome shotgun (WGS) entry which is preliminary data.</text>
</comment>
<evidence type="ECO:0000313" key="2">
    <source>
        <dbReference type="Proteomes" id="UP000187209"/>
    </source>
</evidence>
<gene>
    <name evidence="1" type="ORF">SteCoe_31771</name>
</gene>
<proteinExistence type="predicted"/>
<evidence type="ECO:0008006" key="3">
    <source>
        <dbReference type="Google" id="ProtNLM"/>
    </source>
</evidence>
<organism evidence="1 2">
    <name type="scientific">Stentor coeruleus</name>
    <dbReference type="NCBI Taxonomy" id="5963"/>
    <lineage>
        <taxon>Eukaryota</taxon>
        <taxon>Sar</taxon>
        <taxon>Alveolata</taxon>
        <taxon>Ciliophora</taxon>
        <taxon>Postciliodesmatophora</taxon>
        <taxon>Heterotrichea</taxon>
        <taxon>Heterotrichida</taxon>
        <taxon>Stentoridae</taxon>
        <taxon>Stentor</taxon>
    </lineage>
</organism>
<reference evidence="1 2" key="1">
    <citation type="submission" date="2016-11" db="EMBL/GenBank/DDBJ databases">
        <title>The macronuclear genome of Stentor coeruleus: a giant cell with tiny introns.</title>
        <authorList>
            <person name="Slabodnick M."/>
            <person name="Ruby J.G."/>
            <person name="Reiff S.B."/>
            <person name="Swart E.C."/>
            <person name="Gosai S."/>
            <person name="Prabakaran S."/>
            <person name="Witkowska E."/>
            <person name="Larue G.E."/>
            <person name="Fisher S."/>
            <person name="Freeman R.M."/>
            <person name="Gunawardena J."/>
            <person name="Chu W."/>
            <person name="Stover N.A."/>
            <person name="Gregory B.D."/>
            <person name="Nowacki M."/>
            <person name="Derisi J."/>
            <person name="Roy S.W."/>
            <person name="Marshall W.F."/>
            <person name="Sood P."/>
        </authorList>
    </citation>
    <scope>NUCLEOTIDE SEQUENCE [LARGE SCALE GENOMIC DNA]</scope>
    <source>
        <strain evidence="1">WM001</strain>
    </source>
</reference>
<protein>
    <recommendedName>
        <fullName evidence="3">Dickkopf N-terminal cysteine-rich domain-containing protein</fullName>
    </recommendedName>
</protein>
<dbReference type="AlphaFoldDB" id="A0A1R2B0R8"/>
<keyword evidence="2" id="KW-1185">Reference proteome</keyword>